<dbReference type="PROSITE" id="PS51746">
    <property type="entry name" value="PPM_2"/>
    <property type="match status" value="1"/>
</dbReference>
<dbReference type="GO" id="GO:0004722">
    <property type="term" value="F:protein serine/threonine phosphatase activity"/>
    <property type="evidence" value="ECO:0007669"/>
    <property type="project" value="UniProtKB-EC"/>
</dbReference>
<dbReference type="FunFam" id="3.60.40.10:FF:000007">
    <property type="entry name" value="Phosphatase 2C and cyclic nucleotide-binding/kinase domain-containing protein"/>
    <property type="match status" value="1"/>
</dbReference>
<dbReference type="PROSITE" id="PS50011">
    <property type="entry name" value="PROTEIN_KINASE_DOM"/>
    <property type="match status" value="1"/>
</dbReference>
<comment type="cofactor">
    <cofactor evidence="2">
        <name>Mg(2+)</name>
        <dbReference type="ChEBI" id="CHEBI:18420"/>
    </cofactor>
</comment>
<dbReference type="InterPro" id="IPR014710">
    <property type="entry name" value="RmlC-like_jellyroll"/>
</dbReference>
<dbReference type="PROSITE" id="PS00889">
    <property type="entry name" value="CNMP_BINDING_2"/>
    <property type="match status" value="1"/>
</dbReference>
<feature type="domain" description="PPM-type phosphatase" evidence="19">
    <location>
        <begin position="66"/>
        <end position="385"/>
    </location>
</feature>
<dbReference type="InterPro" id="IPR018490">
    <property type="entry name" value="cNMP-bd_dom_sf"/>
</dbReference>
<evidence type="ECO:0000256" key="5">
    <source>
        <dbReference type="ARBA" id="ARBA00022679"/>
    </source>
</evidence>
<evidence type="ECO:0000256" key="11">
    <source>
        <dbReference type="ARBA" id="ARBA00022842"/>
    </source>
</evidence>
<keyword evidence="11" id="KW-0460">Magnesium</keyword>
<dbReference type="PRINTS" id="PR00103">
    <property type="entry name" value="CAMPKINASE"/>
</dbReference>
<evidence type="ECO:0000256" key="14">
    <source>
        <dbReference type="ARBA" id="ARBA00047761"/>
    </source>
</evidence>
<dbReference type="GO" id="GO:0046872">
    <property type="term" value="F:metal ion binding"/>
    <property type="evidence" value="ECO:0007669"/>
    <property type="project" value="UniProtKB-KW"/>
</dbReference>
<dbReference type="SMART" id="SM00220">
    <property type="entry name" value="S_TKc"/>
    <property type="match status" value="1"/>
</dbReference>
<evidence type="ECO:0000259" key="17">
    <source>
        <dbReference type="PROSITE" id="PS50011"/>
    </source>
</evidence>
<dbReference type="SUPFAM" id="SSF51206">
    <property type="entry name" value="cAMP-binding domain-like"/>
    <property type="match status" value="2"/>
</dbReference>
<feature type="domain" description="Protein kinase" evidence="17">
    <location>
        <begin position="717"/>
        <end position="975"/>
    </location>
</feature>
<keyword evidence="6" id="KW-0479">Metal-binding</keyword>
<keyword evidence="10" id="KW-0067">ATP-binding</keyword>
<dbReference type="InterPro" id="IPR001932">
    <property type="entry name" value="PPM-type_phosphatase-like_dom"/>
</dbReference>
<dbReference type="SUPFAM" id="SSF81606">
    <property type="entry name" value="PP2C-like"/>
    <property type="match status" value="1"/>
</dbReference>
<dbReference type="CDD" id="cd00143">
    <property type="entry name" value="PP2Cc"/>
    <property type="match status" value="1"/>
</dbReference>
<dbReference type="Pfam" id="PF00481">
    <property type="entry name" value="PP2C"/>
    <property type="match status" value="1"/>
</dbReference>
<evidence type="ECO:0000256" key="15">
    <source>
        <dbReference type="ARBA" id="ARBA00048336"/>
    </source>
</evidence>
<dbReference type="GO" id="GO:0005952">
    <property type="term" value="C:cAMP-dependent protein kinase complex"/>
    <property type="evidence" value="ECO:0007669"/>
    <property type="project" value="TreeGrafter"/>
</dbReference>
<dbReference type="Gene3D" id="1.10.510.10">
    <property type="entry name" value="Transferase(Phosphotransferase) domain 1"/>
    <property type="match status" value="1"/>
</dbReference>
<organism evidence="20">
    <name type="scientific">Leptocylindrus danicus</name>
    <dbReference type="NCBI Taxonomy" id="163516"/>
    <lineage>
        <taxon>Eukaryota</taxon>
        <taxon>Sar</taxon>
        <taxon>Stramenopiles</taxon>
        <taxon>Ochrophyta</taxon>
        <taxon>Bacillariophyta</taxon>
        <taxon>Coscinodiscophyceae</taxon>
        <taxon>Chaetocerotophycidae</taxon>
        <taxon>Leptocylindrales</taxon>
        <taxon>Leptocylindraceae</taxon>
        <taxon>Leptocylindrus</taxon>
    </lineage>
</organism>
<dbReference type="SUPFAM" id="SSF56112">
    <property type="entry name" value="Protein kinase-like (PK-like)"/>
    <property type="match status" value="1"/>
</dbReference>
<keyword evidence="13" id="KW-0464">Manganese</keyword>
<keyword evidence="9" id="KW-0378">Hydrolase</keyword>
<feature type="region of interest" description="Disordered" evidence="16">
    <location>
        <begin position="1"/>
        <end position="50"/>
    </location>
</feature>
<evidence type="ECO:0000256" key="1">
    <source>
        <dbReference type="ARBA" id="ARBA00001936"/>
    </source>
</evidence>
<evidence type="ECO:0000313" key="20">
    <source>
        <dbReference type="EMBL" id="CAD9576358.1"/>
    </source>
</evidence>
<evidence type="ECO:0000256" key="3">
    <source>
        <dbReference type="ARBA" id="ARBA00013081"/>
    </source>
</evidence>
<dbReference type="SMART" id="SM00332">
    <property type="entry name" value="PP2Cc"/>
    <property type="match status" value="1"/>
</dbReference>
<evidence type="ECO:0000256" key="7">
    <source>
        <dbReference type="ARBA" id="ARBA00022741"/>
    </source>
</evidence>
<keyword evidence="7" id="KW-0547">Nucleotide-binding</keyword>
<comment type="catalytic activity">
    <reaction evidence="15">
        <text>O-phospho-L-threonyl-[protein] + H2O = L-threonyl-[protein] + phosphate</text>
        <dbReference type="Rhea" id="RHEA:47004"/>
        <dbReference type="Rhea" id="RHEA-COMP:11060"/>
        <dbReference type="Rhea" id="RHEA-COMP:11605"/>
        <dbReference type="ChEBI" id="CHEBI:15377"/>
        <dbReference type="ChEBI" id="CHEBI:30013"/>
        <dbReference type="ChEBI" id="CHEBI:43474"/>
        <dbReference type="ChEBI" id="CHEBI:61977"/>
        <dbReference type="EC" id="3.1.3.16"/>
    </reaction>
</comment>
<keyword evidence="8" id="KW-0418">Kinase</keyword>
<dbReference type="EC" id="3.1.3.16" evidence="3"/>
<evidence type="ECO:0000256" key="2">
    <source>
        <dbReference type="ARBA" id="ARBA00001946"/>
    </source>
</evidence>
<comment type="cofactor">
    <cofactor evidence="1">
        <name>Mn(2+)</name>
        <dbReference type="ChEBI" id="CHEBI:29035"/>
    </cofactor>
</comment>
<dbReference type="Pfam" id="PF00069">
    <property type="entry name" value="Pkinase"/>
    <property type="match status" value="1"/>
</dbReference>
<dbReference type="InterPro" id="IPR000595">
    <property type="entry name" value="cNMP-bd_dom"/>
</dbReference>
<dbReference type="Gene3D" id="3.60.40.10">
    <property type="entry name" value="PPM-type phosphatase domain"/>
    <property type="match status" value="1"/>
</dbReference>
<dbReference type="InterPro" id="IPR000719">
    <property type="entry name" value="Prot_kinase_dom"/>
</dbReference>
<keyword evidence="12" id="KW-0904">Protein phosphatase</keyword>
<keyword evidence="5" id="KW-0808">Transferase</keyword>
<keyword evidence="4" id="KW-0723">Serine/threonine-protein kinase</keyword>
<gene>
    <name evidence="20" type="ORF">LDAN0321_LOCUS9084</name>
</gene>
<evidence type="ECO:0000256" key="10">
    <source>
        <dbReference type="ARBA" id="ARBA00022840"/>
    </source>
</evidence>
<dbReference type="GO" id="GO:0005524">
    <property type="term" value="F:ATP binding"/>
    <property type="evidence" value="ECO:0007669"/>
    <property type="project" value="UniProtKB-KW"/>
</dbReference>
<evidence type="ECO:0000256" key="13">
    <source>
        <dbReference type="ARBA" id="ARBA00023211"/>
    </source>
</evidence>
<evidence type="ECO:0000256" key="12">
    <source>
        <dbReference type="ARBA" id="ARBA00022912"/>
    </source>
</evidence>
<dbReference type="InterPro" id="IPR018488">
    <property type="entry name" value="cNMP-bd_CS"/>
</dbReference>
<reference evidence="20" key="1">
    <citation type="submission" date="2021-01" db="EMBL/GenBank/DDBJ databases">
        <authorList>
            <person name="Corre E."/>
            <person name="Pelletier E."/>
            <person name="Niang G."/>
            <person name="Scheremetjew M."/>
            <person name="Finn R."/>
            <person name="Kale V."/>
            <person name="Holt S."/>
            <person name="Cochrane G."/>
            <person name="Meng A."/>
            <person name="Brown T."/>
            <person name="Cohen L."/>
        </authorList>
    </citation>
    <scope>NUCLEOTIDE SEQUENCE</scope>
    <source>
        <strain evidence="20">B650</strain>
    </source>
</reference>
<sequence length="1024" mass="113788">MGLCQSKEDVAVPISGGQQYHNGGGNTYNVRDEHNTRQPSNSGGAPPRLESCDEQISADIGKARVRYAYLSQRGYYPDEQNKANQDAYSIVHDFTGVENDAHLAVYDGHGRDGDRCAQFAKENLPSQMEKYIRIARAQHGPNLPQDAYHNACVRAHIACNTAMHESKKVDDSLSGTTAISIAFHSGSKFTVCNVGDSRAIVGQEQNTNNSNSHNNNNGHSSYRAFPLSRDQTPYRRDERARVRQSGARILSLDQLEGLEPISDDWGDVNLGEEIDEGGDPPRVWSPHGEYPGTAFTRSLGDMVAEELGVYAEPEILSRDLVAQDKIIVIASDGVFEFLTNQSVIDMCAKFNDPLEACKAVVAEAYELWLQYELRTDDITMICIFIDSLDDAMTIDKVDVYPEIERSMTEGSKPVRTQMSKEKTKQLKQSSRNVVEDPADTEFNIDDLITLKTDEEKASIAEAIKASVIFQNITEDQREMIFGVMEPINVKKGDWIIKQGEFGDRFYVVDSGRFEVRIANEDKSVDNHDGGNLVHVYVGDGMAHPSFGELALMYSAPRAASIIAQTDGKLWALHRVVFKKILAEKSDRQGLRRVLRKVCARNGLRSDLIGKVAELVKEVTFEEGDVISKQGDSAESFYVITQGTCDFSVRFGSSKEYASLSTGDFFGEKALLSEGYYDETVIATKSVKCLVLHRPDIIRSVGSMSQQTGSSAFGIGDLKRYGAVQRDEFGVTILAKEGRNVYTLKVLAKNSVIESGEQKAVIDEVRLLRMMTKSICIPVIKGTYQDHSFLYVLFEEAVACNLETIIQDPQNSLDENMAKHIVMCCLDALEIIHSKGVIYNGISSDSLLVSHDGYVLLNNFRFSKESKDSNTHNTICGPAHYRSPEIVQQQGFGIASDFWALGVLIFECITRQTPFATFSNYEDEVCEKIVQHQFGTIRLPMVGTGCRTIVNKLLNPDPLDRLGTAGARSVKKDPWFSGLSALSKHRELSSSAKRHLKTALAGKDATSELPIHHDMEDPNMWKNFY</sequence>
<feature type="region of interest" description="Disordered" evidence="16">
    <location>
        <begin position="204"/>
        <end position="237"/>
    </location>
</feature>
<evidence type="ECO:0000259" key="19">
    <source>
        <dbReference type="PROSITE" id="PS51746"/>
    </source>
</evidence>
<feature type="compositionally biased region" description="Basic and acidic residues" evidence="16">
    <location>
        <begin position="1"/>
        <end position="10"/>
    </location>
</feature>
<evidence type="ECO:0000259" key="18">
    <source>
        <dbReference type="PROSITE" id="PS50042"/>
    </source>
</evidence>
<evidence type="ECO:0000256" key="16">
    <source>
        <dbReference type="SAM" id="MobiDB-lite"/>
    </source>
</evidence>
<dbReference type="PROSITE" id="PS50042">
    <property type="entry name" value="CNMP_BINDING_3"/>
    <property type="match status" value="2"/>
</dbReference>
<dbReference type="Pfam" id="PF00027">
    <property type="entry name" value="cNMP_binding"/>
    <property type="match status" value="2"/>
</dbReference>
<comment type="catalytic activity">
    <reaction evidence="14">
        <text>O-phospho-L-seryl-[protein] + H2O = L-seryl-[protein] + phosphate</text>
        <dbReference type="Rhea" id="RHEA:20629"/>
        <dbReference type="Rhea" id="RHEA-COMP:9863"/>
        <dbReference type="Rhea" id="RHEA-COMP:11604"/>
        <dbReference type="ChEBI" id="CHEBI:15377"/>
        <dbReference type="ChEBI" id="CHEBI:29999"/>
        <dbReference type="ChEBI" id="CHEBI:43474"/>
        <dbReference type="ChEBI" id="CHEBI:83421"/>
        <dbReference type="EC" id="3.1.3.16"/>
    </reaction>
</comment>
<evidence type="ECO:0000256" key="9">
    <source>
        <dbReference type="ARBA" id="ARBA00022801"/>
    </source>
</evidence>
<protein>
    <recommendedName>
        <fullName evidence="3">protein-serine/threonine phosphatase</fullName>
        <ecNumber evidence="3">3.1.3.16</ecNumber>
    </recommendedName>
</protein>
<feature type="domain" description="Cyclic nucleotide-binding" evidence="18">
    <location>
        <begin position="599"/>
        <end position="701"/>
    </location>
</feature>
<evidence type="ECO:0000256" key="6">
    <source>
        <dbReference type="ARBA" id="ARBA00022723"/>
    </source>
</evidence>
<dbReference type="CDD" id="cd00038">
    <property type="entry name" value="CAP_ED"/>
    <property type="match status" value="2"/>
</dbReference>
<dbReference type="PANTHER" id="PTHR24353">
    <property type="entry name" value="CYCLIC NUCLEOTIDE-DEPENDENT PROTEIN KINASE"/>
    <property type="match status" value="1"/>
</dbReference>
<feature type="compositionally biased region" description="Low complexity" evidence="16">
    <location>
        <begin position="206"/>
        <end position="221"/>
    </location>
</feature>
<proteinExistence type="predicted"/>
<dbReference type="AlphaFoldDB" id="A0A7S2P4Z0"/>
<dbReference type="SMART" id="SM00100">
    <property type="entry name" value="cNMP"/>
    <property type="match status" value="2"/>
</dbReference>
<dbReference type="Gene3D" id="2.60.120.10">
    <property type="entry name" value="Jelly Rolls"/>
    <property type="match status" value="2"/>
</dbReference>
<dbReference type="EMBL" id="HBGY01014053">
    <property type="protein sequence ID" value="CAD9576358.1"/>
    <property type="molecule type" value="Transcribed_RNA"/>
</dbReference>
<dbReference type="Gene3D" id="3.30.200.20">
    <property type="entry name" value="Phosphorylase Kinase, domain 1"/>
    <property type="match status" value="1"/>
</dbReference>
<feature type="domain" description="Cyclic nucleotide-binding" evidence="18">
    <location>
        <begin position="468"/>
        <end position="581"/>
    </location>
</feature>
<dbReference type="InterPro" id="IPR011009">
    <property type="entry name" value="Kinase-like_dom_sf"/>
</dbReference>
<name>A0A7S2P4Z0_9STRA</name>
<dbReference type="PROSITE" id="PS00888">
    <property type="entry name" value="CNMP_BINDING_1"/>
    <property type="match status" value="1"/>
</dbReference>
<evidence type="ECO:0000256" key="8">
    <source>
        <dbReference type="ARBA" id="ARBA00022777"/>
    </source>
</evidence>
<dbReference type="GO" id="GO:0004691">
    <property type="term" value="F:cAMP-dependent protein kinase activity"/>
    <property type="evidence" value="ECO:0007669"/>
    <property type="project" value="TreeGrafter"/>
</dbReference>
<evidence type="ECO:0000256" key="4">
    <source>
        <dbReference type="ARBA" id="ARBA00022527"/>
    </source>
</evidence>
<dbReference type="InterPro" id="IPR036457">
    <property type="entry name" value="PPM-type-like_dom_sf"/>
</dbReference>
<dbReference type="PANTHER" id="PTHR24353:SF143">
    <property type="entry name" value="PROTEIN KINASE DOMAIN-CONTAINING PROTEIN"/>
    <property type="match status" value="1"/>
</dbReference>
<accession>A0A7S2P4Z0</accession>